<keyword evidence="2" id="KW-0808">Transferase</keyword>
<dbReference type="InterPro" id="IPR029063">
    <property type="entry name" value="SAM-dependent_MTases_sf"/>
</dbReference>
<dbReference type="OrthoDB" id="194386at2759"/>
<reference evidence="4 5" key="1">
    <citation type="submission" date="2020-04" db="EMBL/GenBank/DDBJ databases">
        <authorList>
            <person name="Alioto T."/>
            <person name="Alioto T."/>
            <person name="Gomez Garrido J."/>
        </authorList>
    </citation>
    <scope>NUCLEOTIDE SEQUENCE [LARGE SCALE GENOMIC DNA]</scope>
</reference>
<name>A0A8S1D5Z9_9INSE</name>
<sequence length="335" mass="37755">MMTEKLQVLKEAQKHFLASLSMNKFPKLEDLVDVLKESEKTQAEFIEMTFELETVHKYPVKISLQKWFLKYLMDKLEACSCDISEKFFYLYCDLLQREKENQEAQYHHFPLPSSNKCIIIKGDGNFLSGGTTGLSLWQAGFALAEWCLENRERIVGKTVLELGSGCGFTGMAIAAGCSAKQVIMTDGHKKVLQQLVETVNINCSEEIIEVGSEDNQDLLLKTCVEETAVSVLNLPWENSSDVKIEEPPELIIAADVVYDPSSFKDLSKTLLNLLARTEGVEVILACTLRNEDTLNGLFATLGDQVSVIEEQPPGKDYFVYEHQFPVLFFRLTLLS</sequence>
<evidence type="ECO:0000313" key="4">
    <source>
        <dbReference type="EMBL" id="CAB3375859.1"/>
    </source>
</evidence>
<dbReference type="GO" id="GO:0032991">
    <property type="term" value="C:protein-containing complex"/>
    <property type="evidence" value="ECO:0007669"/>
    <property type="project" value="TreeGrafter"/>
</dbReference>
<evidence type="ECO:0000259" key="3">
    <source>
        <dbReference type="Pfam" id="PF14904"/>
    </source>
</evidence>
<feature type="domain" description="FAM86 N-terminal" evidence="3">
    <location>
        <begin position="7"/>
        <end position="91"/>
    </location>
</feature>
<keyword evidence="5" id="KW-1185">Reference proteome</keyword>
<dbReference type="InterPro" id="IPR029426">
    <property type="entry name" value="FAM86_N"/>
</dbReference>
<gene>
    <name evidence="4" type="ORF">CLODIP_2_CD13868</name>
</gene>
<evidence type="ECO:0000313" key="5">
    <source>
        <dbReference type="Proteomes" id="UP000494165"/>
    </source>
</evidence>
<dbReference type="Pfam" id="PF10294">
    <property type="entry name" value="Methyltransf_16"/>
    <property type="match status" value="1"/>
</dbReference>
<dbReference type="Proteomes" id="UP000494165">
    <property type="component" value="Unassembled WGS sequence"/>
</dbReference>
<dbReference type="EMBL" id="CADEPI010000119">
    <property type="protein sequence ID" value="CAB3375859.1"/>
    <property type="molecule type" value="Genomic_DNA"/>
</dbReference>
<dbReference type="AlphaFoldDB" id="A0A8S1D5Z9"/>
<evidence type="ECO:0000256" key="1">
    <source>
        <dbReference type="ARBA" id="ARBA00005511"/>
    </source>
</evidence>
<comment type="similarity">
    <text evidence="1">Belongs to the class I-like SAM-binding methyltransferase superfamily. EEF2KMT family.</text>
</comment>
<dbReference type="PANTHER" id="PTHR14614:SF130">
    <property type="entry name" value="PROTEIN-LYSINE N-METHYLTRANSFERASE EEF2KMT"/>
    <property type="match status" value="1"/>
</dbReference>
<organism evidence="4 5">
    <name type="scientific">Cloeon dipterum</name>
    <dbReference type="NCBI Taxonomy" id="197152"/>
    <lineage>
        <taxon>Eukaryota</taxon>
        <taxon>Metazoa</taxon>
        <taxon>Ecdysozoa</taxon>
        <taxon>Arthropoda</taxon>
        <taxon>Hexapoda</taxon>
        <taxon>Insecta</taxon>
        <taxon>Pterygota</taxon>
        <taxon>Palaeoptera</taxon>
        <taxon>Ephemeroptera</taxon>
        <taxon>Pisciforma</taxon>
        <taxon>Baetidae</taxon>
        <taxon>Cloeon</taxon>
    </lineage>
</organism>
<evidence type="ECO:0000256" key="2">
    <source>
        <dbReference type="ARBA" id="ARBA00022679"/>
    </source>
</evidence>
<dbReference type="GO" id="GO:0016740">
    <property type="term" value="F:transferase activity"/>
    <property type="evidence" value="ECO:0007669"/>
    <property type="project" value="UniProtKB-KW"/>
</dbReference>
<protein>
    <recommendedName>
        <fullName evidence="3">FAM86 N-terminal domain-containing protein</fullName>
    </recommendedName>
</protein>
<comment type="caution">
    <text evidence="4">The sequence shown here is derived from an EMBL/GenBank/DDBJ whole genome shotgun (WGS) entry which is preliminary data.</text>
</comment>
<dbReference type="Pfam" id="PF14904">
    <property type="entry name" value="FAM86"/>
    <property type="match status" value="1"/>
</dbReference>
<dbReference type="SUPFAM" id="SSF53335">
    <property type="entry name" value="S-adenosyl-L-methionine-dependent methyltransferases"/>
    <property type="match status" value="1"/>
</dbReference>
<dbReference type="Gene3D" id="3.40.50.150">
    <property type="entry name" value="Vaccinia Virus protein VP39"/>
    <property type="match status" value="1"/>
</dbReference>
<proteinExistence type="inferred from homology"/>
<dbReference type="InterPro" id="IPR019410">
    <property type="entry name" value="Methyltransf_16"/>
</dbReference>
<dbReference type="PANTHER" id="PTHR14614">
    <property type="entry name" value="HEPATOCELLULAR CARCINOMA-ASSOCIATED ANTIGEN"/>
    <property type="match status" value="1"/>
</dbReference>
<accession>A0A8S1D5Z9</accession>